<accession>A0A1V3KWC7</accession>
<name>A0A1V3KWC7_9PAST</name>
<protein>
    <submittedName>
        <fullName evidence="1">Uncharacterized protein</fullName>
    </submittedName>
</protein>
<evidence type="ECO:0000313" key="2">
    <source>
        <dbReference type="Proteomes" id="UP000188573"/>
    </source>
</evidence>
<comment type="caution">
    <text evidence="1">The sequence shown here is derived from an EMBL/GenBank/DDBJ whole genome shotgun (WGS) entry which is preliminary data.</text>
</comment>
<reference evidence="1 2" key="1">
    <citation type="submission" date="2016-10" db="EMBL/GenBank/DDBJ databases">
        <title>Rodentibacter gen. nov. and new species.</title>
        <authorList>
            <person name="Christensen H."/>
        </authorList>
    </citation>
    <scope>NUCLEOTIDE SEQUENCE [LARGE SCALE GENOMIC DNA]</scope>
    <source>
        <strain evidence="1 2">Ac81</strain>
    </source>
</reference>
<evidence type="ECO:0000313" key="1">
    <source>
        <dbReference type="EMBL" id="OOF81959.1"/>
    </source>
</evidence>
<keyword evidence="2" id="KW-1185">Reference proteome</keyword>
<organism evidence="1 2">
    <name type="scientific">Rodentibacter ratti</name>
    <dbReference type="NCBI Taxonomy" id="1906745"/>
    <lineage>
        <taxon>Bacteria</taxon>
        <taxon>Pseudomonadati</taxon>
        <taxon>Pseudomonadota</taxon>
        <taxon>Gammaproteobacteria</taxon>
        <taxon>Pasteurellales</taxon>
        <taxon>Pasteurellaceae</taxon>
        <taxon>Rodentibacter</taxon>
    </lineage>
</organism>
<proteinExistence type="predicted"/>
<dbReference type="AlphaFoldDB" id="A0A1V3KWC7"/>
<gene>
    <name evidence="1" type="ORF">BKG92_07500</name>
</gene>
<dbReference type="EMBL" id="MLAG01000037">
    <property type="protein sequence ID" value="OOF81959.1"/>
    <property type="molecule type" value="Genomic_DNA"/>
</dbReference>
<sequence length="116" mass="13516">MNIFVKECDCLSGNEMPLLGDIPYFYQNAIQKWVKTASINEIKEYLVLNEYGRGAFYYENDFDKFYSKILEKYKDVFNIDINSVNYEIIHAIGLADFGNERKGLLKELGFNSVTQD</sequence>
<dbReference type="RefSeq" id="WP_077496951.1">
    <property type="nucleotide sequence ID" value="NZ_MLAG01000037.1"/>
</dbReference>
<dbReference type="Proteomes" id="UP000188573">
    <property type="component" value="Unassembled WGS sequence"/>
</dbReference>